<feature type="compositionally biased region" description="Polar residues" evidence="5">
    <location>
        <begin position="360"/>
        <end position="369"/>
    </location>
</feature>
<feature type="compositionally biased region" description="Polar residues" evidence="5">
    <location>
        <begin position="477"/>
        <end position="507"/>
    </location>
</feature>
<feature type="region of interest" description="Disordered" evidence="5">
    <location>
        <begin position="792"/>
        <end position="896"/>
    </location>
</feature>
<feature type="compositionally biased region" description="Polar residues" evidence="5">
    <location>
        <begin position="600"/>
        <end position="623"/>
    </location>
</feature>
<dbReference type="InterPro" id="IPR001356">
    <property type="entry name" value="HD"/>
</dbReference>
<comment type="subcellular location">
    <subcellularLocation>
        <location evidence="4">Nucleus</location>
    </subcellularLocation>
</comment>
<dbReference type="GO" id="GO:0003677">
    <property type="term" value="F:DNA binding"/>
    <property type="evidence" value="ECO:0007669"/>
    <property type="project" value="UniProtKB-UniRule"/>
</dbReference>
<reference evidence="9" key="1">
    <citation type="submission" date="2012-12" db="EMBL/GenBank/DDBJ databases">
        <authorList>
            <person name="Hellsten U."/>
            <person name="Grimwood J."/>
            <person name="Chapman J.A."/>
            <person name="Shapiro H."/>
            <person name="Aerts A."/>
            <person name="Otillar R.P."/>
            <person name="Terry A.Y."/>
            <person name="Boore J.L."/>
            <person name="Simakov O."/>
            <person name="Marletaz F."/>
            <person name="Cho S.-J."/>
            <person name="Edsinger-Gonzales E."/>
            <person name="Havlak P."/>
            <person name="Kuo D.-H."/>
            <person name="Larsson T."/>
            <person name="Lv J."/>
            <person name="Arendt D."/>
            <person name="Savage R."/>
            <person name="Osoegawa K."/>
            <person name="de Jong P."/>
            <person name="Lindberg D.R."/>
            <person name="Seaver E.C."/>
            <person name="Weisblat D.A."/>
            <person name="Putnam N.H."/>
            <person name="Grigoriev I.V."/>
            <person name="Rokhsar D.S."/>
        </authorList>
    </citation>
    <scope>NUCLEOTIDE SEQUENCE</scope>
    <source>
        <strain evidence="9">I ESC-2004</strain>
    </source>
</reference>
<feature type="compositionally biased region" description="Polar residues" evidence="5">
    <location>
        <begin position="318"/>
        <end position="330"/>
    </location>
</feature>
<evidence type="ECO:0000256" key="4">
    <source>
        <dbReference type="PROSITE-ProRule" id="PRU00108"/>
    </source>
</evidence>
<feature type="compositionally biased region" description="Basic and acidic residues" evidence="5">
    <location>
        <begin position="1004"/>
        <end position="1021"/>
    </location>
</feature>
<feature type="compositionally biased region" description="Basic and acidic residues" evidence="5">
    <location>
        <begin position="292"/>
        <end position="309"/>
    </location>
</feature>
<dbReference type="PROSITE" id="PS50071">
    <property type="entry name" value="HOMEOBOX_2"/>
    <property type="match status" value="1"/>
</dbReference>
<feature type="compositionally biased region" description="Pro residues" evidence="5">
    <location>
        <begin position="827"/>
        <end position="841"/>
    </location>
</feature>
<dbReference type="InterPro" id="IPR050224">
    <property type="entry name" value="TALE_homeobox"/>
</dbReference>
<dbReference type="Gene3D" id="1.10.10.60">
    <property type="entry name" value="Homeodomain-like"/>
    <property type="match status" value="1"/>
</dbReference>
<feature type="compositionally biased region" description="Polar residues" evidence="5">
    <location>
        <begin position="21"/>
        <end position="34"/>
    </location>
</feature>
<gene>
    <name evidence="7" type="ORF">CAPTEDRAFT_207287</name>
</gene>
<feature type="region of interest" description="Disordered" evidence="5">
    <location>
        <begin position="1"/>
        <end position="170"/>
    </location>
</feature>
<dbReference type="InterPro" id="IPR008422">
    <property type="entry name" value="KN_HD"/>
</dbReference>
<evidence type="ECO:0000256" key="1">
    <source>
        <dbReference type="ARBA" id="ARBA00023125"/>
    </source>
</evidence>
<sequence>MNALQQQQHLHSPGTPLHHQNAMSPCNMNSSPMQMPSYKHHHQMPPHTNPYQTPPHHQPSPQMYSQPSSPYTPNMMQQQPHYQQQQQQQQPMYHHPQQQNIQQHMQQPHQSPAHNVSSVPNAMRYRDNRSHSPHRQQQQQQSHHPPPLPPSSVPGLSNEFDDPPSPGRAQYAQDRIQNDLLDEICSDIGIKDAIDLDMFDFVAQQDPYALQQTKIADELLGDIDQTIPFGSITAEQTEKKSKAPLPLDEITSVASPTISSSCNSNQVSLATTRPTHSESPAESPAVDSTTSSHEKSEPEEKPTSDDQKCLETPGILSRFNSQSSLGSPTGSYKDLDSVEYPSPVKDKVPQSPYPGYSSPAKASNFKTPVSSQPAYFSLGSPSCATNAKFANLTDDHQHHQKMARYLESNTTSAATSKSNSPTQEHVAKRAKMISNGNDLLEEVREVYSFTKGADLYAPPSQPASQPQSPNIPVQRPKMTSQPYQFSPGQQSQPAFNFAQTPSRFGPNSSPYPQQQQQSCAQQQQQSQYSMPRYPNQQQQCSNNTYNNQQQSMYGSCPDLSPTKPDCNYNNSNNQYSTSANCDGYSSTPPVAQAQMYAGNPQMQRVQSPSCHYKNSMSAPNTPQKFRPQQRYMQQPQQAMQQPQMGTPGQPPAQQPYQDDAEQIPLSQHGFMQRLINDRSSAFRSNPLFPLLRDLIIADMNFHSPSFPFALIANLPADFDRLLQNYLSRNPPANGNQSQESIQGVVLDALKYAHSALIEKIRRRKIKEGYEEPTKSINAIEDFCERFDRAVKNNGMTPQLPPPLPAQDHSMPSPMPPHPGTPSHMMGPPTPQQSPYQQPPYSPSHHRDPCMTPQSQPQMFPYVPPHHLQQQQQQERRSQSLPPSPHGKMLGRCPPPHPMMMTPQMHMQMPHRDSCMSDFNIHLAGKRSHEQTTQATTGKNKVLPKEAVQLMLDWLRKHQDNPYPNDDEKEMLIQKTKLTINQINYWFTNARRRILPKWALQRYMEQQEKQKGEDKQKSKLVDEVDAPPLVGSTNVS</sequence>
<feature type="DNA-binding region" description="Homeobox" evidence="4">
    <location>
        <begin position="935"/>
        <end position="997"/>
    </location>
</feature>
<dbReference type="OrthoDB" id="10056939at2759"/>
<dbReference type="Pfam" id="PF05920">
    <property type="entry name" value="Homeobox_KN"/>
    <property type="match status" value="1"/>
</dbReference>
<keyword evidence="1 4" id="KW-0238">DNA-binding</keyword>
<organism evidence="7">
    <name type="scientific">Capitella teleta</name>
    <name type="common">Polychaete worm</name>
    <dbReference type="NCBI Taxonomy" id="283909"/>
    <lineage>
        <taxon>Eukaryota</taxon>
        <taxon>Metazoa</taxon>
        <taxon>Spiralia</taxon>
        <taxon>Lophotrochozoa</taxon>
        <taxon>Annelida</taxon>
        <taxon>Polychaeta</taxon>
        <taxon>Sedentaria</taxon>
        <taxon>Scolecida</taxon>
        <taxon>Capitellidae</taxon>
        <taxon>Capitella</taxon>
    </lineage>
</organism>
<feature type="region of interest" description="Disordered" evidence="5">
    <location>
        <begin position="454"/>
        <end position="546"/>
    </location>
</feature>
<feature type="compositionally biased region" description="Low complexity" evidence="5">
    <location>
        <begin position="408"/>
        <end position="422"/>
    </location>
</feature>
<feature type="compositionally biased region" description="Polar residues" evidence="5">
    <location>
        <begin position="534"/>
        <end position="546"/>
    </location>
</feature>
<dbReference type="OMA" id="PNQSTHQ"/>
<feature type="compositionally biased region" description="Low complexity" evidence="5">
    <location>
        <begin position="59"/>
        <end position="114"/>
    </location>
</feature>
<dbReference type="AlphaFoldDB" id="R7UP51"/>
<evidence type="ECO:0000256" key="2">
    <source>
        <dbReference type="ARBA" id="ARBA00023155"/>
    </source>
</evidence>
<reference evidence="8" key="3">
    <citation type="submission" date="2015-06" db="UniProtKB">
        <authorList>
            <consortium name="EnsemblMetazoa"/>
        </authorList>
    </citation>
    <scope>IDENTIFICATION</scope>
</reference>
<feature type="compositionally biased region" description="Low complexity" evidence="5">
    <location>
        <begin position="626"/>
        <end position="647"/>
    </location>
</feature>
<reference evidence="7 9" key="2">
    <citation type="journal article" date="2013" name="Nature">
        <title>Insights into bilaterian evolution from three spiralian genomes.</title>
        <authorList>
            <person name="Simakov O."/>
            <person name="Marletaz F."/>
            <person name="Cho S.J."/>
            <person name="Edsinger-Gonzales E."/>
            <person name="Havlak P."/>
            <person name="Hellsten U."/>
            <person name="Kuo D.H."/>
            <person name="Larsson T."/>
            <person name="Lv J."/>
            <person name="Arendt D."/>
            <person name="Savage R."/>
            <person name="Osoegawa K."/>
            <person name="de Jong P."/>
            <person name="Grimwood J."/>
            <person name="Chapman J.A."/>
            <person name="Shapiro H."/>
            <person name="Aerts A."/>
            <person name="Otillar R.P."/>
            <person name="Terry A.Y."/>
            <person name="Boore J.L."/>
            <person name="Grigoriev I.V."/>
            <person name="Lindberg D.R."/>
            <person name="Seaver E.C."/>
            <person name="Weisblat D.A."/>
            <person name="Putnam N.H."/>
            <person name="Rokhsar D.S."/>
        </authorList>
    </citation>
    <scope>NUCLEOTIDE SEQUENCE</scope>
    <source>
        <strain evidence="7 9">I ESC-2004</strain>
    </source>
</reference>
<dbReference type="PANTHER" id="PTHR11850">
    <property type="entry name" value="HOMEOBOX PROTEIN TRANSCRIPTION FACTORS"/>
    <property type="match status" value="1"/>
</dbReference>
<dbReference type="CDD" id="cd00086">
    <property type="entry name" value="homeodomain"/>
    <property type="match status" value="1"/>
</dbReference>
<feature type="compositionally biased region" description="Polar residues" evidence="5">
    <location>
        <begin position="1"/>
        <end position="10"/>
    </location>
</feature>
<dbReference type="EMBL" id="AMQN01006894">
    <property type="status" value="NOT_ANNOTATED_CDS"/>
    <property type="molecule type" value="Genomic_DNA"/>
</dbReference>
<name>R7UP51_CAPTE</name>
<evidence type="ECO:0000256" key="5">
    <source>
        <dbReference type="SAM" id="MobiDB-lite"/>
    </source>
</evidence>
<dbReference type="Proteomes" id="UP000014760">
    <property type="component" value="Unassembled WGS sequence"/>
</dbReference>
<evidence type="ECO:0000313" key="7">
    <source>
        <dbReference type="EMBL" id="ELU07975.1"/>
    </source>
</evidence>
<dbReference type="SUPFAM" id="SSF46689">
    <property type="entry name" value="Homeodomain-like"/>
    <property type="match status" value="1"/>
</dbReference>
<evidence type="ECO:0000259" key="6">
    <source>
        <dbReference type="PROSITE" id="PS50071"/>
    </source>
</evidence>
<proteinExistence type="predicted"/>
<feature type="region of interest" description="Disordered" evidence="5">
    <location>
        <begin position="408"/>
        <end position="427"/>
    </location>
</feature>
<dbReference type="SMART" id="SM00389">
    <property type="entry name" value="HOX"/>
    <property type="match status" value="1"/>
</dbReference>
<feature type="compositionally biased region" description="Polar residues" evidence="5">
    <location>
        <begin position="255"/>
        <end position="280"/>
    </location>
</feature>
<keyword evidence="9" id="KW-1185">Reference proteome</keyword>
<dbReference type="STRING" id="283909.R7UP51"/>
<keyword evidence="2 4" id="KW-0371">Homeobox</keyword>
<feature type="region of interest" description="Disordered" evidence="5">
    <location>
        <begin position="255"/>
        <end position="369"/>
    </location>
</feature>
<feature type="region of interest" description="Disordered" evidence="5">
    <location>
        <begin position="1004"/>
        <end position="1035"/>
    </location>
</feature>
<accession>R7UP51</accession>
<protein>
    <recommendedName>
        <fullName evidence="6">Homeobox domain-containing protein</fullName>
    </recommendedName>
</protein>
<keyword evidence="3 4" id="KW-0539">Nucleus</keyword>
<feature type="domain" description="Homeobox" evidence="6">
    <location>
        <begin position="933"/>
        <end position="996"/>
    </location>
</feature>
<dbReference type="GO" id="GO:0005634">
    <property type="term" value="C:nucleus"/>
    <property type="evidence" value="ECO:0007669"/>
    <property type="project" value="UniProtKB-SubCell"/>
</dbReference>
<dbReference type="EnsemblMetazoa" id="CapteT207287">
    <property type="protein sequence ID" value="CapteP207287"/>
    <property type="gene ID" value="CapteG207287"/>
</dbReference>
<feature type="region of interest" description="Disordered" evidence="5">
    <location>
        <begin position="600"/>
        <end position="656"/>
    </location>
</feature>
<dbReference type="InterPro" id="IPR009057">
    <property type="entry name" value="Homeodomain-like_sf"/>
</dbReference>
<dbReference type="GO" id="GO:0006355">
    <property type="term" value="P:regulation of DNA-templated transcription"/>
    <property type="evidence" value="ECO:0007669"/>
    <property type="project" value="InterPro"/>
</dbReference>
<feature type="compositionally biased region" description="Low complexity" evidence="5">
    <location>
        <begin position="508"/>
        <end position="529"/>
    </location>
</feature>
<dbReference type="HOGENOM" id="CLU_293599_0_0_1"/>
<evidence type="ECO:0000313" key="9">
    <source>
        <dbReference type="Proteomes" id="UP000014760"/>
    </source>
</evidence>
<dbReference type="EMBL" id="KB299468">
    <property type="protein sequence ID" value="ELU07975.1"/>
    <property type="molecule type" value="Genomic_DNA"/>
</dbReference>
<evidence type="ECO:0000313" key="8">
    <source>
        <dbReference type="EnsemblMetazoa" id="CapteP207287"/>
    </source>
</evidence>
<evidence type="ECO:0000256" key="3">
    <source>
        <dbReference type="ARBA" id="ARBA00023242"/>
    </source>
</evidence>